<comment type="caution">
    <text evidence="1">The sequence shown here is derived from an EMBL/GenBank/DDBJ whole genome shotgun (WGS) entry which is preliminary data.</text>
</comment>
<proteinExistence type="predicted"/>
<keyword evidence="2" id="KW-1185">Reference proteome</keyword>
<dbReference type="InterPro" id="IPR036412">
    <property type="entry name" value="HAD-like_sf"/>
</dbReference>
<dbReference type="Proteomes" id="UP001156670">
    <property type="component" value="Unassembled WGS sequence"/>
</dbReference>
<evidence type="ECO:0000313" key="1">
    <source>
        <dbReference type="EMBL" id="GLQ93366.1"/>
    </source>
</evidence>
<dbReference type="NCBIfam" id="TIGR01490">
    <property type="entry name" value="HAD-SF-IB-hyp1"/>
    <property type="match status" value="1"/>
</dbReference>
<name>A0ABQ5XS24_9GAMM</name>
<evidence type="ECO:0000313" key="2">
    <source>
        <dbReference type="Proteomes" id="UP001156670"/>
    </source>
</evidence>
<dbReference type="EMBL" id="BSOB01000018">
    <property type="protein sequence ID" value="GLQ93366.1"/>
    <property type="molecule type" value="Genomic_DNA"/>
</dbReference>
<accession>A0ABQ5XS24</accession>
<sequence length="197" mass="22344">MNLALFDFDGTITSRETFGAFIRFAAPRRRRVLGAPFFAPLVAGYRLGLLSGSEIRARVVHFGFRGLHADELGRAGQRFAEEILPATVRPTALARIRWHRSQGDKVLVVSGALDVYLSPWCKQHGLDLICSRLHVEKGLLSGRFLGSQCVNAEKSRRVRELCVPEHFPIIYAYGDTKEDLDMLAMAHRKFYRWQEIT</sequence>
<dbReference type="RefSeq" id="WP_284321086.1">
    <property type="nucleotide sequence ID" value="NZ_BSOB01000018.1"/>
</dbReference>
<reference evidence="2" key="1">
    <citation type="journal article" date="2019" name="Int. J. Syst. Evol. Microbiol.">
        <title>The Global Catalogue of Microorganisms (GCM) 10K type strain sequencing project: providing services to taxonomists for standard genome sequencing and annotation.</title>
        <authorList>
            <consortium name="The Broad Institute Genomics Platform"/>
            <consortium name="The Broad Institute Genome Sequencing Center for Infectious Disease"/>
            <person name="Wu L."/>
            <person name="Ma J."/>
        </authorList>
    </citation>
    <scope>NUCLEOTIDE SEQUENCE [LARGE SCALE GENOMIC DNA]</scope>
    <source>
        <strain evidence="2">NBRC 111980</strain>
    </source>
</reference>
<dbReference type="NCBIfam" id="TIGR01488">
    <property type="entry name" value="HAD-SF-IB"/>
    <property type="match status" value="1"/>
</dbReference>
<dbReference type="GO" id="GO:0016787">
    <property type="term" value="F:hydrolase activity"/>
    <property type="evidence" value="ECO:0007669"/>
    <property type="project" value="UniProtKB-KW"/>
</dbReference>
<dbReference type="CDD" id="cd02612">
    <property type="entry name" value="HAD_PGPPase"/>
    <property type="match status" value="1"/>
</dbReference>
<dbReference type="Gene3D" id="3.40.50.1000">
    <property type="entry name" value="HAD superfamily/HAD-like"/>
    <property type="match status" value="1"/>
</dbReference>
<keyword evidence="1" id="KW-0378">Hydrolase</keyword>
<dbReference type="Gene3D" id="1.20.1440.100">
    <property type="entry name" value="SG protein - dephosphorylation function"/>
    <property type="match status" value="1"/>
</dbReference>
<dbReference type="SUPFAM" id="SSF56784">
    <property type="entry name" value="HAD-like"/>
    <property type="match status" value="1"/>
</dbReference>
<dbReference type="Pfam" id="PF12710">
    <property type="entry name" value="HAD"/>
    <property type="match status" value="1"/>
</dbReference>
<organism evidence="1 2">
    <name type="scientific">Dyella acidisoli</name>
    <dbReference type="NCBI Taxonomy" id="1867834"/>
    <lineage>
        <taxon>Bacteria</taxon>
        <taxon>Pseudomonadati</taxon>
        <taxon>Pseudomonadota</taxon>
        <taxon>Gammaproteobacteria</taxon>
        <taxon>Lysobacterales</taxon>
        <taxon>Rhodanobacteraceae</taxon>
        <taxon>Dyella</taxon>
    </lineage>
</organism>
<dbReference type="PANTHER" id="PTHR43344">
    <property type="entry name" value="PHOSPHOSERINE PHOSPHATASE"/>
    <property type="match status" value="1"/>
</dbReference>
<dbReference type="InterPro" id="IPR050582">
    <property type="entry name" value="HAD-like_SerB"/>
</dbReference>
<gene>
    <name evidence="1" type="primary">cicA</name>
    <name evidence="1" type="ORF">GCM10007901_23170</name>
</gene>
<dbReference type="InterPro" id="IPR006385">
    <property type="entry name" value="HAD_hydro_SerB1"/>
</dbReference>
<protein>
    <submittedName>
        <fullName evidence="1">Hydrolase</fullName>
    </submittedName>
</protein>
<dbReference type="InterPro" id="IPR023214">
    <property type="entry name" value="HAD_sf"/>
</dbReference>
<dbReference type="PANTHER" id="PTHR43344:SF14">
    <property type="entry name" value="HAD-IB FAMILY HYDROLASE"/>
    <property type="match status" value="1"/>
</dbReference>